<keyword evidence="2 3" id="KW-0067">ATP-binding</keyword>
<dbReference type="PANTHER" id="PTHR22683:SF1">
    <property type="entry name" value="TYPE VII SECRETION SYSTEM PROTEIN ESSC"/>
    <property type="match status" value="1"/>
</dbReference>
<organism evidence="7 8">
    <name type="scientific">Actinomadura gamaensis</name>
    <dbReference type="NCBI Taxonomy" id="1763541"/>
    <lineage>
        <taxon>Bacteria</taxon>
        <taxon>Bacillati</taxon>
        <taxon>Actinomycetota</taxon>
        <taxon>Actinomycetes</taxon>
        <taxon>Streptosporangiales</taxon>
        <taxon>Thermomonosporaceae</taxon>
        <taxon>Actinomadura</taxon>
    </lineage>
</organism>
<dbReference type="PANTHER" id="PTHR22683">
    <property type="entry name" value="SPORULATION PROTEIN RELATED"/>
    <property type="match status" value="1"/>
</dbReference>
<feature type="transmembrane region" description="Helical" evidence="5">
    <location>
        <begin position="223"/>
        <end position="240"/>
    </location>
</feature>
<evidence type="ECO:0000313" key="7">
    <source>
        <dbReference type="EMBL" id="MFC4910585.1"/>
    </source>
</evidence>
<dbReference type="InterPro" id="IPR002543">
    <property type="entry name" value="FtsK_dom"/>
</dbReference>
<keyword evidence="1 3" id="KW-0547">Nucleotide-binding</keyword>
<dbReference type="PROSITE" id="PS50901">
    <property type="entry name" value="FTSK"/>
    <property type="match status" value="2"/>
</dbReference>
<dbReference type="SMART" id="SM00382">
    <property type="entry name" value="AAA"/>
    <property type="match status" value="3"/>
</dbReference>
<keyword evidence="5" id="KW-1133">Transmembrane helix</keyword>
<name>A0ABV9U5F2_9ACTN</name>
<evidence type="ECO:0000313" key="8">
    <source>
        <dbReference type="Proteomes" id="UP001595872"/>
    </source>
</evidence>
<dbReference type="EMBL" id="JBHSIT010000007">
    <property type="protein sequence ID" value="MFC4910585.1"/>
    <property type="molecule type" value="Genomic_DNA"/>
</dbReference>
<dbReference type="InterPro" id="IPR027417">
    <property type="entry name" value="P-loop_NTPase"/>
</dbReference>
<dbReference type="Gene3D" id="2.60.200.20">
    <property type="match status" value="1"/>
</dbReference>
<feature type="compositionally biased region" description="Basic and acidic residues" evidence="4">
    <location>
        <begin position="372"/>
        <end position="396"/>
    </location>
</feature>
<keyword evidence="5" id="KW-0472">Membrane</keyword>
<dbReference type="CDD" id="cd01127">
    <property type="entry name" value="TrwB_TraG_TraD_VirD4"/>
    <property type="match status" value="1"/>
</dbReference>
<keyword evidence="8" id="KW-1185">Reference proteome</keyword>
<sequence length="1590" mass="167337">MRISFTALTHEGPRDVVAEVDDRATVGGVARALAAGGDGLWADGRMLDPKAPAARELRDGAVVAVERRAAAATDLGEPSGLVEVRVVGGPAAGPVHRLGFGTVTVGSGGRADLTLDDPAVPEVSLRVTVGRDGTEVEPSAHTIGHAVLDGVPLDGKRPWRVGSVLAVGSSVLMLAPSAQPDTHLEPLPEGGLAFNRPPRLKPAVRKRSIEVPKRPERDPKERLRLFGALLFSAFGLVMAVALKQWWWALFALAWPVMTLGEWIGDRMYGRKSYKKALRDYEEQSAAFGARLAALRQEDERERREADPDPAEVLLTATGPRRRLWERRMTDPDALHLRIGLADLPALIEIRSDGPLPGRPSSSMSGGLATSARDPHSARGDRGRRARRDGRAARDGRTAAGRRASRKGEAGGAQDGTGRRFAAGALGTGAGGGAGGAGDALGVPGVFGPGGADAAGGAFAVGGVLDMGGASGTSGVLRPSGAGLGAEAAGVPMAHLVPVALPLPDVGVLGVTGPRAASRGLARWLVAQAAALHSPRDLAIIVLTADAEAGEEWNWVRWLPHTRPREGEECTALVGSDPESLAHRITELAIRVSDRRRAAQAAQSFFGQGKPPEAIPYNILVVLDGARALRRQPGMPMLLARGAEYGIHAICVDDEERLLPEECAVVAAFEEDGPAVRLRGHGLDAIGPVLADRVPVAWAERVGRALAPVRDVSRQDSDDTVPASARLLDLIAMPEPDADAVLRSWQRTGGRATRVPIGVGADGPFAVDLRYDGPHGLVAGTTGAGKSELLQTLIASLAVANRPDEMTFVLIDYKGGAAFADCARLPHTVGMVTDLDGHATERALESLSAELRRREEILLNAGAKDIDDYQADGNGGLPRLVLVIDEFAAMVAELPEFVAGLVDIGRRGRSLGVHLILATQRPAGVVTADIRANTNLRIALRVTDPDESTDVLDSPEAAQIGKSTPGRCYVRSGVDEARLVQTARVGGRRPAPGAPLGRADVHTVGWQGLGRPLPGPRAPLDDASGETVTDLAVLVRAVEDAARRAGIGRQPSPWLTPLPDRVRLAPRTAAGGSVVDVPPIPFGVTDLPSVQSREPLVADLVKGGHLYLAGTARSGRSTALRTFAGSLAAACSPFDAHLYAIDCGAGALLPMVSLPHCGAVVTRDQLDRCERLLTALGAEVSRRQQLLAEAGFASLSEQRAAVAAADRMPWMVLLLDRWEGFVGAFDSYDYGRLVDMVLRLLREGAAVGLRAVFTGDRTGLTGQVSTVFDRRLILRMADPNDYGYAGLQERQVPASMPPGRALEVVAPGVPPRESQIGLLADDPSGTAQVAALQDIARAAVTRYGRLPRRQRPLHVDELPVRATYREAMSLEPDFTPPSALWSLVGVGGDTLSPVGADLLNEGPGFVVAGPARSGRSTTLRTMAESLLDPAVAGGLVPVVLVTPRRSPLRMLAGRRGVLGLLTADATPDDLEDAIGDEHRYAVVVDDAELLDESDLDDALRDVLRTARDGEHALVIGGTTEDLSRGYRGFIADARRSRTGVLLSVDSPDDGDLFGLRLPRNASLGGPVGRGLFVQPGTTTQIQVALPPPLNG</sequence>
<feature type="binding site" evidence="3">
    <location>
        <begin position="779"/>
        <end position="786"/>
    </location>
    <ligand>
        <name>ATP</name>
        <dbReference type="ChEBI" id="CHEBI:30616"/>
    </ligand>
</feature>
<protein>
    <submittedName>
        <fullName evidence="7">FtsK/SpoIIIE domain-containing protein</fullName>
    </submittedName>
</protein>
<dbReference type="Proteomes" id="UP001595872">
    <property type="component" value="Unassembled WGS sequence"/>
</dbReference>
<dbReference type="Pfam" id="PF01580">
    <property type="entry name" value="FtsK_SpoIIIE"/>
    <property type="match status" value="2"/>
</dbReference>
<dbReference type="SUPFAM" id="SSF52540">
    <property type="entry name" value="P-loop containing nucleoside triphosphate hydrolases"/>
    <property type="match status" value="3"/>
</dbReference>
<evidence type="ECO:0000256" key="1">
    <source>
        <dbReference type="ARBA" id="ARBA00022741"/>
    </source>
</evidence>
<reference evidence="8" key="1">
    <citation type="journal article" date="2019" name="Int. J. Syst. Evol. Microbiol.">
        <title>The Global Catalogue of Microorganisms (GCM) 10K type strain sequencing project: providing services to taxonomists for standard genome sequencing and annotation.</title>
        <authorList>
            <consortium name="The Broad Institute Genomics Platform"/>
            <consortium name="The Broad Institute Genome Sequencing Center for Infectious Disease"/>
            <person name="Wu L."/>
            <person name="Ma J."/>
        </authorList>
    </citation>
    <scope>NUCLEOTIDE SEQUENCE [LARGE SCALE GENOMIC DNA]</scope>
    <source>
        <strain evidence="8">KLKA75</strain>
    </source>
</reference>
<dbReference type="CDD" id="cd00060">
    <property type="entry name" value="FHA"/>
    <property type="match status" value="1"/>
</dbReference>
<feature type="binding site" evidence="3">
    <location>
        <begin position="1109"/>
        <end position="1116"/>
    </location>
    <ligand>
        <name>ATP</name>
        <dbReference type="ChEBI" id="CHEBI:30616"/>
    </ligand>
</feature>
<accession>A0ABV9U5F2</accession>
<proteinExistence type="predicted"/>
<feature type="domain" description="FtsK" evidence="6">
    <location>
        <begin position="1092"/>
        <end position="1282"/>
    </location>
</feature>
<gene>
    <name evidence="7" type="ORF">ACFPCY_24950</name>
</gene>
<dbReference type="InterPro" id="IPR050206">
    <property type="entry name" value="FtsK/SpoIIIE/SftA"/>
</dbReference>
<comment type="caution">
    <text evidence="7">The sequence shown here is derived from an EMBL/GenBank/DDBJ whole genome shotgun (WGS) entry which is preliminary data.</text>
</comment>
<evidence type="ECO:0000256" key="3">
    <source>
        <dbReference type="PROSITE-ProRule" id="PRU00289"/>
    </source>
</evidence>
<evidence type="ECO:0000259" key="6">
    <source>
        <dbReference type="PROSITE" id="PS50901"/>
    </source>
</evidence>
<dbReference type="Gene3D" id="3.40.50.300">
    <property type="entry name" value="P-loop containing nucleotide triphosphate hydrolases"/>
    <property type="match status" value="4"/>
</dbReference>
<evidence type="ECO:0000256" key="4">
    <source>
        <dbReference type="SAM" id="MobiDB-lite"/>
    </source>
</evidence>
<evidence type="ECO:0000256" key="5">
    <source>
        <dbReference type="SAM" id="Phobius"/>
    </source>
</evidence>
<feature type="domain" description="FtsK" evidence="6">
    <location>
        <begin position="761"/>
        <end position="948"/>
    </location>
</feature>
<feature type="region of interest" description="Disordered" evidence="4">
    <location>
        <begin position="351"/>
        <end position="418"/>
    </location>
</feature>
<keyword evidence="5" id="KW-0812">Transmembrane</keyword>
<dbReference type="InterPro" id="IPR003593">
    <property type="entry name" value="AAA+_ATPase"/>
</dbReference>
<dbReference type="RefSeq" id="WP_378259016.1">
    <property type="nucleotide sequence ID" value="NZ_JBHSIT010000007.1"/>
</dbReference>
<evidence type="ECO:0000256" key="2">
    <source>
        <dbReference type="ARBA" id="ARBA00022840"/>
    </source>
</evidence>